<comment type="caution">
    <text evidence="1">The sequence shown here is derived from an EMBL/GenBank/DDBJ whole genome shotgun (WGS) entry which is preliminary data.</text>
</comment>
<dbReference type="Proteomes" id="UP000275408">
    <property type="component" value="Unassembled WGS sequence"/>
</dbReference>
<sequence length="242" mass="26989">MPAREREKQRGKERCEKNPLLLVRWKGVCDRKATTIKGDIGRCVNEGNDVIDVLQFKTAIKAGQGTTGVRGSYVAAKPSRIFNVKWDGKAYSTIVNMMKVPHESGVHSMWVMQISGFFSHHSAKKRLEVTAAGNEAKASEVSEVDMVSIDEDEISAEAESHLSAVCANVMRDVAIKHPIVSFDLKICELLQKRTLTTLTVEKLRDICIDLGLDFSEISPQKRKKPFIPRLTQLVQECTCSSK</sequence>
<name>A0A3M6UGU9_POCDA</name>
<dbReference type="OrthoDB" id="5979082at2759"/>
<dbReference type="EMBL" id="RCHS01001598">
    <property type="protein sequence ID" value="RMX52608.1"/>
    <property type="molecule type" value="Genomic_DNA"/>
</dbReference>
<reference evidence="1 2" key="1">
    <citation type="journal article" date="2018" name="Sci. Rep.">
        <title>Comparative analysis of the Pocillopora damicornis genome highlights role of immune system in coral evolution.</title>
        <authorList>
            <person name="Cunning R."/>
            <person name="Bay R.A."/>
            <person name="Gillette P."/>
            <person name="Baker A.C."/>
            <person name="Traylor-Knowles N."/>
        </authorList>
    </citation>
    <scope>NUCLEOTIDE SEQUENCE [LARGE SCALE GENOMIC DNA]</scope>
    <source>
        <strain evidence="1">RSMAS</strain>
        <tissue evidence="1">Whole animal</tissue>
    </source>
</reference>
<gene>
    <name evidence="1" type="ORF">pdam_00016878</name>
</gene>
<organism evidence="1 2">
    <name type="scientific">Pocillopora damicornis</name>
    <name type="common">Cauliflower coral</name>
    <name type="synonym">Millepora damicornis</name>
    <dbReference type="NCBI Taxonomy" id="46731"/>
    <lineage>
        <taxon>Eukaryota</taxon>
        <taxon>Metazoa</taxon>
        <taxon>Cnidaria</taxon>
        <taxon>Anthozoa</taxon>
        <taxon>Hexacorallia</taxon>
        <taxon>Scleractinia</taxon>
        <taxon>Astrocoeniina</taxon>
        <taxon>Pocilloporidae</taxon>
        <taxon>Pocillopora</taxon>
    </lineage>
</organism>
<dbReference type="AlphaFoldDB" id="A0A3M6UGU9"/>
<keyword evidence="2" id="KW-1185">Reference proteome</keyword>
<accession>A0A3M6UGU9</accession>
<dbReference type="STRING" id="46731.A0A3M6UGU9"/>
<evidence type="ECO:0000313" key="1">
    <source>
        <dbReference type="EMBL" id="RMX52608.1"/>
    </source>
</evidence>
<evidence type="ECO:0000313" key="2">
    <source>
        <dbReference type="Proteomes" id="UP000275408"/>
    </source>
</evidence>
<proteinExistence type="predicted"/>
<protein>
    <submittedName>
        <fullName evidence="1">Uncharacterized protein</fullName>
    </submittedName>
</protein>